<feature type="transmembrane region" description="Helical" evidence="13">
    <location>
        <begin position="1004"/>
        <end position="1026"/>
    </location>
</feature>
<dbReference type="InterPro" id="IPR020846">
    <property type="entry name" value="MFS_dom"/>
</dbReference>
<evidence type="ECO:0000256" key="13">
    <source>
        <dbReference type="SAM" id="Phobius"/>
    </source>
</evidence>
<evidence type="ECO:0000256" key="2">
    <source>
        <dbReference type="ARBA" id="ARBA00008586"/>
    </source>
</evidence>
<keyword evidence="3" id="KW-0813">Transport</keyword>
<feature type="transmembrane region" description="Helical" evidence="13">
    <location>
        <begin position="189"/>
        <end position="213"/>
    </location>
</feature>
<feature type="transmembrane region" description="Helical" evidence="13">
    <location>
        <begin position="583"/>
        <end position="605"/>
    </location>
</feature>
<feature type="transmembrane region" description="Helical" evidence="13">
    <location>
        <begin position="947"/>
        <end position="966"/>
    </location>
</feature>
<feature type="transmembrane region" description="Helical" evidence="13">
    <location>
        <begin position="260"/>
        <end position="280"/>
    </location>
</feature>
<dbReference type="FunFam" id="1.20.1250.20:FF:000003">
    <property type="entry name" value="Solute carrier family 17 member 3"/>
    <property type="match status" value="2"/>
</dbReference>
<evidence type="ECO:0000256" key="7">
    <source>
        <dbReference type="ARBA" id="ARBA00023053"/>
    </source>
</evidence>
<feature type="transmembrane region" description="Helical" evidence="13">
    <location>
        <begin position="549"/>
        <end position="571"/>
    </location>
</feature>
<feature type="domain" description="Major facilitator superfamily (MFS) profile" evidence="14">
    <location>
        <begin position="189"/>
        <end position="610"/>
    </location>
</feature>
<evidence type="ECO:0000256" key="4">
    <source>
        <dbReference type="ARBA" id="ARBA00022692"/>
    </source>
</evidence>
<feature type="transmembrane region" description="Helical" evidence="13">
    <location>
        <begin position="810"/>
        <end position="829"/>
    </location>
</feature>
<feature type="region of interest" description="Disordered" evidence="12">
    <location>
        <begin position="80"/>
        <end position="99"/>
    </location>
</feature>
<feature type="transmembrane region" description="Helical" evidence="13">
    <location>
        <begin position="492"/>
        <end position="511"/>
    </location>
</feature>
<comment type="function">
    <text evidence="10">May be an inorganic phosphate cotransporter.</text>
</comment>
<dbReference type="FunFam" id="1.20.1250.20:FF:000144">
    <property type="entry name" value="Picot, isoform B"/>
    <property type="match status" value="2"/>
</dbReference>
<dbReference type="GO" id="GO:0015293">
    <property type="term" value="F:symporter activity"/>
    <property type="evidence" value="ECO:0007669"/>
    <property type="project" value="UniProtKB-KW"/>
</dbReference>
<feature type="transmembrane region" description="Helical" evidence="13">
    <location>
        <begin position="643"/>
        <end position="668"/>
    </location>
</feature>
<dbReference type="GO" id="GO:0006820">
    <property type="term" value="P:monoatomic anion transport"/>
    <property type="evidence" value="ECO:0007669"/>
    <property type="project" value="TreeGrafter"/>
</dbReference>
<reference evidence="15" key="1">
    <citation type="journal article" date="2020" name="J Insects Food Feed">
        <title>The yellow mealworm (Tenebrio molitor) genome: a resource for the emerging insects as food and feed industry.</title>
        <authorList>
            <person name="Eriksson T."/>
            <person name="Andere A."/>
            <person name="Kelstrup H."/>
            <person name="Emery V."/>
            <person name="Picard C."/>
        </authorList>
    </citation>
    <scope>NUCLEOTIDE SEQUENCE</scope>
    <source>
        <strain evidence="15">Stoneville</strain>
        <tissue evidence="15">Whole head</tissue>
    </source>
</reference>
<dbReference type="CDD" id="cd17318">
    <property type="entry name" value="MFS_SLC17"/>
    <property type="match status" value="2"/>
</dbReference>
<evidence type="ECO:0000313" key="15">
    <source>
        <dbReference type="EMBL" id="KAH0819506.1"/>
    </source>
</evidence>
<dbReference type="GO" id="GO:0016020">
    <property type="term" value="C:membrane"/>
    <property type="evidence" value="ECO:0007669"/>
    <property type="project" value="UniProtKB-SubCell"/>
</dbReference>
<dbReference type="PANTHER" id="PTHR11662">
    <property type="entry name" value="SOLUTE CARRIER FAMILY 17"/>
    <property type="match status" value="1"/>
</dbReference>
<feature type="transmembrane region" description="Helical" evidence="13">
    <location>
        <begin position="455"/>
        <end position="480"/>
    </location>
</feature>
<comment type="caution">
    <text evidence="15">The sequence shown here is derived from an EMBL/GenBank/DDBJ whole genome shotgun (WGS) entry which is preliminary data.</text>
</comment>
<feature type="transmembrane region" description="Helical" evidence="13">
    <location>
        <begin position="715"/>
        <end position="735"/>
    </location>
</feature>
<name>A0A8J6HT76_TENMO</name>
<keyword evidence="9" id="KW-0406">Ion transport</keyword>
<dbReference type="PROSITE" id="PS50850">
    <property type="entry name" value="MFS"/>
    <property type="match status" value="2"/>
</dbReference>
<dbReference type="InterPro" id="IPR011701">
    <property type="entry name" value="MFS"/>
</dbReference>
<comment type="subcellular location">
    <subcellularLocation>
        <location evidence="1">Membrane</location>
        <topology evidence="1">Multi-pass membrane protein</topology>
    </subcellularLocation>
</comment>
<keyword evidence="5" id="KW-0769">Symport</keyword>
<keyword evidence="16" id="KW-1185">Reference proteome</keyword>
<dbReference type="InterPro" id="IPR036259">
    <property type="entry name" value="MFS_trans_sf"/>
</dbReference>
<feature type="transmembrane region" description="Helical" evidence="13">
    <location>
        <begin position="973"/>
        <end position="992"/>
    </location>
</feature>
<comment type="similarity">
    <text evidence="2">Belongs to the major facilitator superfamily. Sodium/anion cotransporter family.</text>
</comment>
<evidence type="ECO:0000256" key="1">
    <source>
        <dbReference type="ARBA" id="ARBA00004141"/>
    </source>
</evidence>
<evidence type="ECO:0000256" key="11">
    <source>
        <dbReference type="ARBA" id="ARBA00068450"/>
    </source>
</evidence>
<evidence type="ECO:0000256" key="10">
    <source>
        <dbReference type="ARBA" id="ARBA00054632"/>
    </source>
</evidence>
<gene>
    <name evidence="15" type="ORF">GEV33_003285</name>
</gene>
<feature type="domain" description="Major facilitator superfamily (MFS) profile" evidence="14">
    <location>
        <begin position="641"/>
        <end position="1065"/>
    </location>
</feature>
<feature type="compositionally biased region" description="Basic and acidic residues" evidence="12">
    <location>
        <begin position="142"/>
        <end position="159"/>
    </location>
</feature>
<dbReference type="Gene3D" id="1.20.1250.20">
    <property type="entry name" value="MFS general substrate transporter like domains"/>
    <property type="match status" value="4"/>
</dbReference>
<accession>A0A8J6HT76</accession>
<protein>
    <recommendedName>
        <fullName evidence="11">Putative inorganic phosphate cotransporter</fullName>
    </recommendedName>
</protein>
<keyword evidence="9" id="KW-0739">Sodium transport</keyword>
<dbReference type="AlphaFoldDB" id="A0A8J6HT76"/>
<dbReference type="EMBL" id="JABDTM020014384">
    <property type="protein sequence ID" value="KAH0819506.1"/>
    <property type="molecule type" value="Genomic_DNA"/>
</dbReference>
<feature type="transmembrane region" description="Helical" evidence="13">
    <location>
        <begin position="1038"/>
        <end position="1060"/>
    </location>
</feature>
<keyword evidence="6 13" id="KW-1133">Transmembrane helix</keyword>
<dbReference type="GO" id="GO:0006814">
    <property type="term" value="P:sodium ion transport"/>
    <property type="evidence" value="ECO:0007669"/>
    <property type="project" value="UniProtKB-KW"/>
</dbReference>
<keyword evidence="7" id="KW-0915">Sodium</keyword>
<feature type="region of interest" description="Disordered" evidence="12">
    <location>
        <begin position="142"/>
        <end position="163"/>
    </location>
</feature>
<dbReference type="Proteomes" id="UP000719412">
    <property type="component" value="Unassembled WGS sequence"/>
</dbReference>
<keyword evidence="8 13" id="KW-0472">Membrane</keyword>
<dbReference type="SUPFAM" id="SSF103473">
    <property type="entry name" value="MFS general substrate transporter"/>
    <property type="match status" value="2"/>
</dbReference>
<evidence type="ECO:0000259" key="14">
    <source>
        <dbReference type="PROSITE" id="PS50850"/>
    </source>
</evidence>
<keyword evidence="4 13" id="KW-0812">Transmembrane</keyword>
<sequence>MSIKQTEIGKPPSPRTSVEDKTDHVTSSVFCTRVRCQTSTVTFNTARIKGQSQNVDGEVRDSCTGAAVRHLRLVSRHEIGVGEPEATKRKKKKTEGPVQRKSNECNEFLPEVAWWCATRTGLTTVAVVRTIEPVVREFRHVEGNHRDGGPGEARGERNQARGGCRPRPFATNSHHLLPGAPFGVRHIQVLLNFFLTFIAYGIRVNLSVGIVAMTTRATDNPDIPIYDWHDKSIMLSSFFWGYIIPQVGAGQLAKRFGPKWFLVGTMTICSLFSLLLPVMAQTLGSEGVMICRALQGFCQGFFFPSIHNLLSHWVPISERSRLGTFVYAGGPLGTVVSMIVSGIISASWQGWPLIFYIYGGLGVLWAIVMALLGSDKPSESKVISEQERIYIESSLGHSEHKKPLPTPWAKILTSCPVWAILVAHCGQNWGFWTLMTEIPTYMDKVMSFEIKSNSYLSALPYFVLWILSFLFSAIADFLIIKSYTSIGTTRKIFNSIGLVIPAVALVFLGFMDEEHQNLAIALLVVAVGMNSAIYSGFNVNHMDISPNHSGTLMGITNCVSNIFSLLAPLFVQVIVTDEKDTSQWQMVFCVASVIYVVSNVVFIFCGSGEVQDWNDDLVQENSAKYSWKEDDGRRWLGLRHVQFFLLFLSTIVAYGIRTNMSVGIIAMMEADPPDPSIPTYPEWTEKETILSAFFWGYVIPQIGAGQLVKRFGPKWFLTVTMFINSLFTILIPVMASSAGEGGVIACRVIQGLNQGFLFPSIHMLLGKWTPLPERSQVASFVYTGGPLGTVISLPVTGVIANSSIGWPTAFYLYGGLGIGWSVLWALLGADSPTKHGRISEEERQYIEGGNTSGEEKKELPTPWWSIVTSMPFIAILVTHCGQNWGFWTLLTEIPSYMSDIMKYDIKDNSLLSALPYFVLWILSFIFSPLADFLIVRHYLSIGNTRKVFNSIGLIIPAIALVCLGFVDSSQKDLALGLLVVAVGFNAAIFSGFNVNHIDLSPNHAGTLMGITNSLSNVFSIIAPLVIKVIPYEVTDPILWRYVFCIAAGIYVVTDLFYVIYASGEVQPWNDETGKKEESSKEGEGKDH</sequence>
<proteinExistence type="inferred from homology"/>
<evidence type="ECO:0000256" key="5">
    <source>
        <dbReference type="ARBA" id="ARBA00022847"/>
    </source>
</evidence>
<feature type="region of interest" description="Disordered" evidence="12">
    <location>
        <begin position="1"/>
        <end position="22"/>
    </location>
</feature>
<organism evidence="15 16">
    <name type="scientific">Tenebrio molitor</name>
    <name type="common">Yellow mealworm beetle</name>
    <dbReference type="NCBI Taxonomy" id="7067"/>
    <lineage>
        <taxon>Eukaryota</taxon>
        <taxon>Metazoa</taxon>
        <taxon>Ecdysozoa</taxon>
        <taxon>Arthropoda</taxon>
        <taxon>Hexapoda</taxon>
        <taxon>Insecta</taxon>
        <taxon>Pterygota</taxon>
        <taxon>Neoptera</taxon>
        <taxon>Endopterygota</taxon>
        <taxon>Coleoptera</taxon>
        <taxon>Polyphaga</taxon>
        <taxon>Cucujiformia</taxon>
        <taxon>Tenebrionidae</taxon>
        <taxon>Tenebrio</taxon>
    </lineage>
</organism>
<evidence type="ECO:0000256" key="9">
    <source>
        <dbReference type="ARBA" id="ARBA00023201"/>
    </source>
</evidence>
<dbReference type="PANTHER" id="PTHR11662:SF280">
    <property type="entry name" value="FI21844P1-RELATED"/>
    <property type="match status" value="1"/>
</dbReference>
<dbReference type="InterPro" id="IPR050382">
    <property type="entry name" value="MFS_Na/Anion_cotransporter"/>
</dbReference>
<evidence type="ECO:0000256" key="12">
    <source>
        <dbReference type="SAM" id="MobiDB-lite"/>
    </source>
</evidence>
<feature type="transmembrane region" description="Helical" evidence="13">
    <location>
        <begin position="322"/>
        <end position="347"/>
    </location>
</feature>
<evidence type="ECO:0000256" key="3">
    <source>
        <dbReference type="ARBA" id="ARBA00022448"/>
    </source>
</evidence>
<feature type="transmembrane region" description="Helical" evidence="13">
    <location>
        <begin position="233"/>
        <end position="253"/>
    </location>
</feature>
<evidence type="ECO:0000256" key="8">
    <source>
        <dbReference type="ARBA" id="ARBA00023136"/>
    </source>
</evidence>
<evidence type="ECO:0000313" key="16">
    <source>
        <dbReference type="Proteomes" id="UP000719412"/>
    </source>
</evidence>
<feature type="transmembrane region" description="Helical" evidence="13">
    <location>
        <begin position="517"/>
        <end position="537"/>
    </location>
</feature>
<feature type="transmembrane region" description="Helical" evidence="13">
    <location>
        <begin position="910"/>
        <end position="935"/>
    </location>
</feature>
<feature type="transmembrane region" description="Helical" evidence="13">
    <location>
        <begin position="353"/>
        <end position="372"/>
    </location>
</feature>
<feature type="transmembrane region" description="Helical" evidence="13">
    <location>
        <begin position="777"/>
        <end position="804"/>
    </location>
</feature>
<reference evidence="15" key="2">
    <citation type="submission" date="2021-08" db="EMBL/GenBank/DDBJ databases">
        <authorList>
            <person name="Eriksson T."/>
        </authorList>
    </citation>
    <scope>NUCLEOTIDE SEQUENCE</scope>
    <source>
        <strain evidence="15">Stoneville</strain>
        <tissue evidence="15">Whole head</tissue>
    </source>
</reference>
<dbReference type="Pfam" id="PF07690">
    <property type="entry name" value="MFS_1"/>
    <property type="match status" value="2"/>
</dbReference>
<evidence type="ECO:0000256" key="6">
    <source>
        <dbReference type="ARBA" id="ARBA00022989"/>
    </source>
</evidence>